<evidence type="ECO:0000313" key="3">
    <source>
        <dbReference type="Proteomes" id="UP000479710"/>
    </source>
</evidence>
<feature type="region of interest" description="Disordered" evidence="1">
    <location>
        <begin position="1"/>
        <end position="26"/>
    </location>
</feature>
<comment type="caution">
    <text evidence="2">The sequence shown here is derived from an EMBL/GenBank/DDBJ whole genome shotgun (WGS) entry which is preliminary data.</text>
</comment>
<feature type="compositionally biased region" description="Low complexity" evidence="1">
    <location>
        <begin position="10"/>
        <end position="19"/>
    </location>
</feature>
<name>A0A6G1CYC0_9ORYZ</name>
<accession>A0A6G1CYC0</accession>
<evidence type="ECO:0000256" key="1">
    <source>
        <dbReference type="SAM" id="MobiDB-lite"/>
    </source>
</evidence>
<reference evidence="2 3" key="1">
    <citation type="submission" date="2019-11" db="EMBL/GenBank/DDBJ databases">
        <title>Whole genome sequence of Oryza granulata.</title>
        <authorList>
            <person name="Li W."/>
        </authorList>
    </citation>
    <scope>NUCLEOTIDE SEQUENCE [LARGE SCALE GENOMIC DNA]</scope>
    <source>
        <strain evidence="3">cv. Menghai</strain>
        <tissue evidence="2">Leaf</tissue>
    </source>
</reference>
<feature type="region of interest" description="Disordered" evidence="1">
    <location>
        <begin position="40"/>
        <end position="81"/>
    </location>
</feature>
<evidence type="ECO:0000313" key="2">
    <source>
        <dbReference type="EMBL" id="KAF0905176.1"/>
    </source>
</evidence>
<dbReference type="EMBL" id="SPHZ02000007">
    <property type="protein sequence ID" value="KAF0905176.1"/>
    <property type="molecule type" value="Genomic_DNA"/>
</dbReference>
<organism evidence="2 3">
    <name type="scientific">Oryza meyeriana var. granulata</name>
    <dbReference type="NCBI Taxonomy" id="110450"/>
    <lineage>
        <taxon>Eukaryota</taxon>
        <taxon>Viridiplantae</taxon>
        <taxon>Streptophyta</taxon>
        <taxon>Embryophyta</taxon>
        <taxon>Tracheophyta</taxon>
        <taxon>Spermatophyta</taxon>
        <taxon>Magnoliopsida</taxon>
        <taxon>Liliopsida</taxon>
        <taxon>Poales</taxon>
        <taxon>Poaceae</taxon>
        <taxon>BOP clade</taxon>
        <taxon>Oryzoideae</taxon>
        <taxon>Oryzeae</taxon>
        <taxon>Oryzinae</taxon>
        <taxon>Oryza</taxon>
        <taxon>Oryza meyeriana</taxon>
    </lineage>
</organism>
<feature type="compositionally biased region" description="Basic and acidic residues" evidence="1">
    <location>
        <begin position="47"/>
        <end position="58"/>
    </location>
</feature>
<keyword evidence="3" id="KW-1185">Reference proteome</keyword>
<gene>
    <name evidence="2" type="ORF">E2562_000972</name>
</gene>
<sequence>MVGGGGGTPAAGWASSGGAQLQPTRRMVKGMVSLDWQGEVTTATGGEEQKAAGRGDGARRRRRENKMKERELTGEKGSWGGWTGAARVRARVCFRVADFGEAARPRRG</sequence>
<protein>
    <submittedName>
        <fullName evidence="2">Uncharacterized protein</fullName>
    </submittedName>
</protein>
<dbReference type="AlphaFoldDB" id="A0A6G1CYC0"/>
<dbReference type="Proteomes" id="UP000479710">
    <property type="component" value="Unassembled WGS sequence"/>
</dbReference>
<proteinExistence type="predicted"/>